<keyword evidence="3" id="KW-1133">Transmembrane helix</keyword>
<dbReference type="EMBL" id="CP012871">
    <property type="protein sequence ID" value="ALR76619.1"/>
    <property type="molecule type" value="Genomic_DNA"/>
</dbReference>
<name>A0A806XCT8_9ENTR</name>
<keyword evidence="3" id="KW-0472">Membrane</keyword>
<accession>A0A806XCT8</accession>
<evidence type="ECO:0000259" key="4">
    <source>
        <dbReference type="Pfam" id="PF25917"/>
    </source>
</evidence>
<organism evidence="6 7">
    <name type="scientific">[Enterobacter] lignolyticus</name>
    <dbReference type="NCBI Taxonomy" id="1334193"/>
    <lineage>
        <taxon>Bacteria</taxon>
        <taxon>Pseudomonadati</taxon>
        <taxon>Pseudomonadota</taxon>
        <taxon>Gammaproteobacteria</taxon>
        <taxon>Enterobacterales</taxon>
        <taxon>Enterobacteriaceae</taxon>
        <taxon>Pluralibacter</taxon>
    </lineage>
</organism>
<dbReference type="GO" id="GO:1990961">
    <property type="term" value="P:xenobiotic detoxification by transmembrane export across the plasma membrane"/>
    <property type="evidence" value="ECO:0007669"/>
    <property type="project" value="InterPro"/>
</dbReference>
<dbReference type="AlphaFoldDB" id="A0A806XCT8"/>
<dbReference type="Gene3D" id="2.40.50.100">
    <property type="match status" value="1"/>
</dbReference>
<dbReference type="Pfam" id="PF25917">
    <property type="entry name" value="BSH_RND"/>
    <property type="match status" value="1"/>
</dbReference>
<sequence>MPLKKKIYIAGLLAVTLLVLAIVLVKIDRAPGTDDAYVYADTINVVPEVSGRIIALPVQDNQLVRKGDLLFRIDPRPFQNALNAGTARLATLNEQIKLTQRSVNAQQYNADAVAAQVESARVQFQQAKDTWERKRALIGKNYVSKEELDQAKTVKDSAEANYNAARLQARQATAAVSGVDALVAQREEVKAQIAEAQLNLEYSEVRAPFDGRVASLKTTVGQYASPAQSIMTLIDIRHWYVIANFRETDLNGISTGSRAEVFIMGNTRESFSGTVDSVSYGVATGDSAAPGGLPFVEKTINWVHVSQRFPTKIRITSPDPSLFRIGASAVVTVYRDAPASRSHDER</sequence>
<dbReference type="InterPro" id="IPR050393">
    <property type="entry name" value="MFP_Efflux_Pump"/>
</dbReference>
<dbReference type="SUPFAM" id="SSF111369">
    <property type="entry name" value="HlyD-like secretion proteins"/>
    <property type="match status" value="3"/>
</dbReference>
<dbReference type="InterPro" id="IPR030190">
    <property type="entry name" value="MacA_alpha-hairpin_sf"/>
</dbReference>
<dbReference type="PANTHER" id="PTHR30367">
    <property type="entry name" value="P-HYDROXYBENZOIC ACID EFFLUX PUMP SUBUNIT AAEA-RELATED"/>
    <property type="match status" value="1"/>
</dbReference>
<feature type="domain" description="p-hydroxybenzoic acid efflux pump subunit AaeA-like beta-barrel" evidence="5">
    <location>
        <begin position="239"/>
        <end position="333"/>
    </location>
</feature>
<protein>
    <submittedName>
        <fullName evidence="6">Multidrug resistance protein MdtN</fullName>
    </submittedName>
</protein>
<evidence type="ECO:0000313" key="7">
    <source>
        <dbReference type="Proteomes" id="UP000069162"/>
    </source>
</evidence>
<dbReference type="RefSeq" id="WP_062741111.1">
    <property type="nucleotide sequence ID" value="NZ_CP012871.1"/>
</dbReference>
<feature type="transmembrane region" description="Helical" evidence="3">
    <location>
        <begin position="7"/>
        <end position="25"/>
    </location>
</feature>
<keyword evidence="2" id="KW-0175">Coiled coil</keyword>
<dbReference type="Pfam" id="PF25963">
    <property type="entry name" value="Beta-barrel_AAEA"/>
    <property type="match status" value="1"/>
</dbReference>
<dbReference type="NCBIfam" id="NF007785">
    <property type="entry name" value="PRK10476.1"/>
    <property type="match status" value="1"/>
</dbReference>
<dbReference type="PANTHER" id="PTHR30367:SF1">
    <property type="entry name" value="MULTIDRUG RESISTANCE PROTEIN MDTN"/>
    <property type="match status" value="1"/>
</dbReference>
<dbReference type="Gene3D" id="6.10.140.1990">
    <property type="match status" value="1"/>
</dbReference>
<evidence type="ECO:0000256" key="1">
    <source>
        <dbReference type="ARBA" id="ARBA00009477"/>
    </source>
</evidence>
<gene>
    <name evidence="6" type="ORF">AO703_09995</name>
</gene>
<dbReference type="InterPro" id="IPR058625">
    <property type="entry name" value="MdtA-like_BSH"/>
</dbReference>
<dbReference type="Gene3D" id="1.10.287.470">
    <property type="entry name" value="Helix hairpin bin"/>
    <property type="match status" value="1"/>
</dbReference>
<reference evidence="7" key="1">
    <citation type="submission" date="2015-10" db="EMBL/GenBank/DDBJ databases">
        <title>Complete Genome Sequencing of Klebsiella sp. strain G5.</title>
        <authorList>
            <person name="Chan K.-G."/>
            <person name="Chen J.-W."/>
        </authorList>
    </citation>
    <scope>NUCLEOTIDE SEQUENCE [LARGE SCALE GENOMIC DNA]</scope>
    <source>
        <strain evidence="7">G5</strain>
    </source>
</reference>
<feature type="domain" description="Multidrug resistance protein MdtA-like barrel-sandwich hybrid" evidence="4">
    <location>
        <begin position="42"/>
        <end position="232"/>
    </location>
</feature>
<evidence type="ECO:0000256" key="2">
    <source>
        <dbReference type="SAM" id="Coils"/>
    </source>
</evidence>
<evidence type="ECO:0000256" key="3">
    <source>
        <dbReference type="SAM" id="Phobius"/>
    </source>
</evidence>
<dbReference type="OrthoDB" id="9811754at2"/>
<keyword evidence="3" id="KW-0812">Transmembrane</keyword>
<feature type="coiled-coil region" evidence="2">
    <location>
        <begin position="148"/>
        <end position="206"/>
    </location>
</feature>
<dbReference type="InterPro" id="IPR058634">
    <property type="entry name" value="AaeA-lik-b-barrel"/>
</dbReference>
<dbReference type="Proteomes" id="UP000069162">
    <property type="component" value="Chromosome"/>
</dbReference>
<dbReference type="Gene3D" id="2.40.30.170">
    <property type="match status" value="1"/>
</dbReference>
<dbReference type="KEGG" id="kle:AO703_09995"/>
<dbReference type="GO" id="GO:0019898">
    <property type="term" value="C:extrinsic component of membrane"/>
    <property type="evidence" value="ECO:0007669"/>
    <property type="project" value="InterPro"/>
</dbReference>
<evidence type="ECO:0000313" key="6">
    <source>
        <dbReference type="EMBL" id="ALR76619.1"/>
    </source>
</evidence>
<comment type="similarity">
    <text evidence="1">Belongs to the membrane fusion protein (MFP) (TC 8.A.1) family.</text>
</comment>
<proteinExistence type="inferred from homology"/>
<evidence type="ECO:0000259" key="5">
    <source>
        <dbReference type="Pfam" id="PF25963"/>
    </source>
</evidence>
<dbReference type="GO" id="GO:1990195">
    <property type="term" value="C:macrolide transmembrane transporter complex"/>
    <property type="evidence" value="ECO:0007669"/>
    <property type="project" value="InterPro"/>
</dbReference>